<dbReference type="EMBL" id="KE525195">
    <property type="protein sequence ID" value="KFB42527.1"/>
    <property type="molecule type" value="Genomic_DNA"/>
</dbReference>
<dbReference type="PANTHER" id="PTHR31927">
    <property type="entry name" value="FI07246P-RELATED-RELATED"/>
    <property type="match status" value="1"/>
</dbReference>
<dbReference type="InterPro" id="IPR004145">
    <property type="entry name" value="DUF243"/>
</dbReference>
<keyword evidence="5" id="KW-1185">Reference proteome</keyword>
<accession>A0A084VX33</accession>
<dbReference type="Proteomes" id="UP000030765">
    <property type="component" value="Unassembled WGS sequence"/>
</dbReference>
<feature type="region of interest" description="Disordered" evidence="1">
    <location>
        <begin position="200"/>
        <end position="226"/>
    </location>
</feature>
<reference evidence="4" key="2">
    <citation type="submission" date="2020-05" db="UniProtKB">
        <authorList>
            <consortium name="EnsemblMetazoa"/>
        </authorList>
    </citation>
    <scope>IDENTIFICATION</scope>
</reference>
<dbReference type="AlphaFoldDB" id="A0A084VX33"/>
<evidence type="ECO:0000259" key="2">
    <source>
        <dbReference type="SMART" id="SM00690"/>
    </source>
</evidence>
<evidence type="ECO:0000313" key="3">
    <source>
        <dbReference type="EMBL" id="KFB42527.1"/>
    </source>
</evidence>
<organism evidence="3">
    <name type="scientific">Anopheles sinensis</name>
    <name type="common">Mosquito</name>
    <dbReference type="NCBI Taxonomy" id="74873"/>
    <lineage>
        <taxon>Eukaryota</taxon>
        <taxon>Metazoa</taxon>
        <taxon>Ecdysozoa</taxon>
        <taxon>Arthropoda</taxon>
        <taxon>Hexapoda</taxon>
        <taxon>Insecta</taxon>
        <taxon>Pterygota</taxon>
        <taxon>Neoptera</taxon>
        <taxon>Endopterygota</taxon>
        <taxon>Diptera</taxon>
        <taxon>Nematocera</taxon>
        <taxon>Culicoidea</taxon>
        <taxon>Culicidae</taxon>
        <taxon>Anophelinae</taxon>
        <taxon>Anopheles</taxon>
    </lineage>
</organism>
<feature type="compositionally biased region" description="Acidic residues" evidence="1">
    <location>
        <begin position="202"/>
        <end position="226"/>
    </location>
</feature>
<reference evidence="3 5" key="1">
    <citation type="journal article" date="2014" name="BMC Genomics">
        <title>Genome sequence of Anopheles sinensis provides insight into genetics basis of mosquito competence for malaria parasites.</title>
        <authorList>
            <person name="Zhou D."/>
            <person name="Zhang D."/>
            <person name="Ding G."/>
            <person name="Shi L."/>
            <person name="Hou Q."/>
            <person name="Ye Y."/>
            <person name="Xu Y."/>
            <person name="Zhou H."/>
            <person name="Xiong C."/>
            <person name="Li S."/>
            <person name="Yu J."/>
            <person name="Hong S."/>
            <person name="Yu X."/>
            <person name="Zou P."/>
            <person name="Chen C."/>
            <person name="Chang X."/>
            <person name="Wang W."/>
            <person name="Lv Y."/>
            <person name="Sun Y."/>
            <person name="Ma L."/>
            <person name="Shen B."/>
            <person name="Zhu C."/>
        </authorList>
    </citation>
    <scope>NUCLEOTIDE SEQUENCE [LARGE SCALE GENOMIC DNA]</scope>
</reference>
<evidence type="ECO:0000256" key="1">
    <source>
        <dbReference type="SAM" id="MobiDB-lite"/>
    </source>
</evidence>
<dbReference type="STRING" id="74873.A0A084VX33"/>
<dbReference type="GO" id="GO:0008010">
    <property type="term" value="F:structural constituent of chitin-based larval cuticle"/>
    <property type="evidence" value="ECO:0007669"/>
    <property type="project" value="TreeGrafter"/>
</dbReference>
<sequence length="226" mass="25815">MALAPLRNGFDGRRHSAHPSRNGLRLMEMGRLDGKPIVVPPPQKHYKIVFIKAPSPATAAPPVLPPVQQNEEKTLVYVLVKKQDEPEEIVIPTAAPTPPSKPEVYFIRYKTQVRNHVPKLLQHLDYRAICFFALASARPVSRGVMAVDHIRRVASQRPRPSTVHRRYRAKAPATATVYRYRYILSEYLYHKFLRLYSLPEEPPLDEDDDGKDEDEDEDESSQSEAD</sequence>
<proteinExistence type="predicted"/>
<dbReference type="SMART" id="SM00690">
    <property type="entry name" value="DM5"/>
    <property type="match status" value="1"/>
</dbReference>
<dbReference type="Pfam" id="PF03103">
    <property type="entry name" value="DUF243"/>
    <property type="match status" value="1"/>
</dbReference>
<feature type="domain" description="DUF243" evidence="2">
    <location>
        <begin position="15"/>
        <end position="112"/>
    </location>
</feature>
<dbReference type="GO" id="GO:0040003">
    <property type="term" value="P:chitin-based cuticle development"/>
    <property type="evidence" value="ECO:0007669"/>
    <property type="project" value="TreeGrafter"/>
</dbReference>
<dbReference type="GO" id="GO:0062129">
    <property type="term" value="C:chitin-based extracellular matrix"/>
    <property type="evidence" value="ECO:0007669"/>
    <property type="project" value="TreeGrafter"/>
</dbReference>
<evidence type="ECO:0000313" key="4">
    <source>
        <dbReference type="EnsemblMetazoa" id="ASIC010236-PA"/>
    </source>
</evidence>
<protein>
    <submittedName>
        <fullName evidence="3">AGAP000537-PA-like protein</fullName>
    </submittedName>
    <submittedName>
        <fullName evidence="4">DM5 domain-containing protein</fullName>
    </submittedName>
</protein>
<dbReference type="OrthoDB" id="6376010at2759"/>
<dbReference type="PANTHER" id="PTHR31927:SF2">
    <property type="entry name" value="FI07246P-RELATED"/>
    <property type="match status" value="1"/>
</dbReference>
<dbReference type="EnsemblMetazoa" id="ASIC010236-RA">
    <property type="protein sequence ID" value="ASIC010236-PA"/>
    <property type="gene ID" value="ASIC010236"/>
</dbReference>
<dbReference type="VEuPathDB" id="VectorBase:ASIS013711"/>
<evidence type="ECO:0000313" key="5">
    <source>
        <dbReference type="Proteomes" id="UP000030765"/>
    </source>
</evidence>
<gene>
    <name evidence="3" type="ORF">ZHAS_00010236</name>
</gene>
<name>A0A084VX33_ANOSI</name>
<dbReference type="VEuPathDB" id="VectorBase:ASIC010236"/>
<dbReference type="EMBL" id="ATLV01017840">
    <property type="status" value="NOT_ANNOTATED_CDS"/>
    <property type="molecule type" value="Genomic_DNA"/>
</dbReference>
<feature type="region of interest" description="Disordered" evidence="1">
    <location>
        <begin position="1"/>
        <end position="21"/>
    </location>
</feature>